<organism evidence="2 3">
    <name type="scientific">Wenzhouxiangella marina</name>
    <dbReference type="NCBI Taxonomy" id="1579979"/>
    <lineage>
        <taxon>Bacteria</taxon>
        <taxon>Pseudomonadati</taxon>
        <taxon>Pseudomonadota</taxon>
        <taxon>Gammaproteobacteria</taxon>
        <taxon>Chromatiales</taxon>
        <taxon>Wenzhouxiangellaceae</taxon>
        <taxon>Wenzhouxiangella</taxon>
    </lineage>
</organism>
<dbReference type="SUPFAM" id="SSF52402">
    <property type="entry name" value="Adenine nucleotide alpha hydrolases-like"/>
    <property type="match status" value="1"/>
</dbReference>
<protein>
    <submittedName>
        <fullName evidence="2">Universal stress protein</fullName>
    </submittedName>
</protein>
<dbReference type="AlphaFoldDB" id="A0A0K0XY27"/>
<dbReference type="InterPro" id="IPR014729">
    <property type="entry name" value="Rossmann-like_a/b/a_fold"/>
</dbReference>
<dbReference type="EMBL" id="CP012154">
    <property type="protein sequence ID" value="AKS42516.1"/>
    <property type="molecule type" value="Genomic_DNA"/>
</dbReference>
<dbReference type="PANTHER" id="PTHR46268:SF6">
    <property type="entry name" value="UNIVERSAL STRESS PROTEIN UP12"/>
    <property type="match status" value="1"/>
</dbReference>
<dbReference type="Gene3D" id="3.40.50.620">
    <property type="entry name" value="HUPs"/>
    <property type="match status" value="1"/>
</dbReference>
<evidence type="ECO:0000256" key="1">
    <source>
        <dbReference type="ARBA" id="ARBA00008791"/>
    </source>
</evidence>
<gene>
    <name evidence="2" type="ORF">WM2015_2153</name>
</gene>
<reference evidence="2 3" key="1">
    <citation type="submission" date="2015-07" db="EMBL/GenBank/DDBJ databases">
        <authorList>
            <person name="Noorani M."/>
        </authorList>
    </citation>
    <scope>NUCLEOTIDE SEQUENCE [LARGE SCALE GENOMIC DNA]</scope>
    <source>
        <strain evidence="2 3">KCTC 42284</strain>
    </source>
</reference>
<dbReference type="RefSeq" id="WP_169751160.1">
    <property type="nucleotide sequence ID" value="NZ_CP012154.1"/>
</dbReference>
<proteinExistence type="inferred from homology"/>
<dbReference type="CDD" id="cd00293">
    <property type="entry name" value="USP-like"/>
    <property type="match status" value="1"/>
</dbReference>
<comment type="similarity">
    <text evidence="1">Belongs to the universal stress protein A family.</text>
</comment>
<dbReference type="STRING" id="1579979.WM2015_2153"/>
<accession>A0A0K0XY27</accession>
<name>A0A0K0XY27_9GAMM</name>
<dbReference type="Pfam" id="PF00582">
    <property type="entry name" value="Usp"/>
    <property type="match status" value="1"/>
</dbReference>
<dbReference type="Proteomes" id="UP000066624">
    <property type="component" value="Chromosome"/>
</dbReference>
<dbReference type="InterPro" id="IPR006016">
    <property type="entry name" value="UspA"/>
</dbReference>
<sequence>MSTRILVGLDGSPSSRKALDHAIGLAAGASGRLHLVAVACGPDIEMADPDEREILLERARQRCDEHLNTALEATRSCGLEVESHLMEGQPAEQLLGLARKLGIEHIVLGHRRKGLFEQMLMGSVAKRVVDFAPCTVTIVR</sequence>
<dbReference type="PRINTS" id="PR01438">
    <property type="entry name" value="UNVRSLSTRESS"/>
</dbReference>
<dbReference type="InterPro" id="IPR006015">
    <property type="entry name" value="Universal_stress_UspA"/>
</dbReference>
<dbReference type="KEGG" id="wma:WM2015_2153"/>
<keyword evidence="3" id="KW-1185">Reference proteome</keyword>
<dbReference type="PANTHER" id="PTHR46268">
    <property type="entry name" value="STRESS RESPONSE PROTEIN NHAX"/>
    <property type="match status" value="1"/>
</dbReference>
<evidence type="ECO:0000313" key="2">
    <source>
        <dbReference type="EMBL" id="AKS42516.1"/>
    </source>
</evidence>
<evidence type="ECO:0000313" key="3">
    <source>
        <dbReference type="Proteomes" id="UP000066624"/>
    </source>
</evidence>